<sequence>MNPIFNNRIATRTEELLMASVELQTAREKIQAARDCMIGHHDELREQLLSLIVQLRRAQDQIGIDYRKEKAK</sequence>
<comment type="caution">
    <text evidence="1">The sequence shown here is derived from an EMBL/GenBank/DDBJ whole genome shotgun (WGS) entry which is preliminary data.</text>
</comment>
<dbReference type="RefSeq" id="WP_205049753.1">
    <property type="nucleotide sequence ID" value="NZ_JACJKX010000003.1"/>
</dbReference>
<evidence type="ECO:0000313" key="1">
    <source>
        <dbReference type="EMBL" id="MBM6928152.1"/>
    </source>
</evidence>
<proteinExistence type="predicted"/>
<gene>
    <name evidence="1" type="ORF">H5985_02565</name>
</gene>
<name>A0ABS2GTH8_9BURK</name>
<dbReference type="EMBL" id="JACJKX010000003">
    <property type="protein sequence ID" value="MBM6928152.1"/>
    <property type="molecule type" value="Genomic_DNA"/>
</dbReference>
<evidence type="ECO:0000313" key="2">
    <source>
        <dbReference type="Proteomes" id="UP000777002"/>
    </source>
</evidence>
<accession>A0ABS2GTH8</accession>
<dbReference type="Proteomes" id="UP000777002">
    <property type="component" value="Unassembled WGS sequence"/>
</dbReference>
<keyword evidence="2" id="KW-1185">Reference proteome</keyword>
<reference evidence="1 2" key="1">
    <citation type="journal article" date="2021" name="Sci. Rep.">
        <title>The distribution of antibiotic resistance genes in chicken gut microbiota commensals.</title>
        <authorList>
            <person name="Juricova H."/>
            <person name="Matiasovicova J."/>
            <person name="Kubasova T."/>
            <person name="Cejkova D."/>
            <person name="Rychlik I."/>
        </authorList>
    </citation>
    <scope>NUCLEOTIDE SEQUENCE [LARGE SCALE GENOMIC DNA]</scope>
    <source>
        <strain evidence="1 2">An562</strain>
    </source>
</reference>
<organism evidence="1 2">
    <name type="scientific">Parasutterella secunda</name>
    <dbReference type="NCBI Taxonomy" id="626947"/>
    <lineage>
        <taxon>Bacteria</taxon>
        <taxon>Pseudomonadati</taxon>
        <taxon>Pseudomonadota</taxon>
        <taxon>Betaproteobacteria</taxon>
        <taxon>Burkholderiales</taxon>
        <taxon>Sutterellaceae</taxon>
        <taxon>Parasutterella</taxon>
    </lineage>
</organism>
<protein>
    <submittedName>
        <fullName evidence="1">Uncharacterized protein</fullName>
    </submittedName>
</protein>